<feature type="compositionally biased region" description="Low complexity" evidence="1">
    <location>
        <begin position="29"/>
        <end position="44"/>
    </location>
</feature>
<dbReference type="PROSITE" id="PS51257">
    <property type="entry name" value="PROKAR_LIPOPROTEIN"/>
    <property type="match status" value="1"/>
</dbReference>
<keyword evidence="3" id="KW-1185">Reference proteome</keyword>
<organism evidence="2 3">
    <name type="scientific">Blastomyces silverae</name>
    <dbReference type="NCBI Taxonomy" id="2060906"/>
    <lineage>
        <taxon>Eukaryota</taxon>
        <taxon>Fungi</taxon>
        <taxon>Dikarya</taxon>
        <taxon>Ascomycota</taxon>
        <taxon>Pezizomycotina</taxon>
        <taxon>Eurotiomycetes</taxon>
        <taxon>Eurotiomycetidae</taxon>
        <taxon>Onygenales</taxon>
        <taxon>Ajellomycetaceae</taxon>
        <taxon>Blastomyces</taxon>
    </lineage>
</organism>
<feature type="region of interest" description="Disordered" evidence="1">
    <location>
        <begin position="23"/>
        <end position="50"/>
    </location>
</feature>
<dbReference type="EMBL" id="LDEV01001777">
    <property type="protein sequence ID" value="KLJ11025.1"/>
    <property type="molecule type" value="Genomic_DNA"/>
</dbReference>
<evidence type="ECO:0000313" key="2">
    <source>
        <dbReference type="EMBL" id="KLJ11025.1"/>
    </source>
</evidence>
<reference evidence="3" key="1">
    <citation type="journal article" date="2015" name="PLoS Genet.">
        <title>The dynamic genome and transcriptome of the human fungal pathogen Blastomyces and close relative Emmonsia.</title>
        <authorList>
            <person name="Munoz J.F."/>
            <person name="Gauthier G.M."/>
            <person name="Desjardins C.A."/>
            <person name="Gallo J.E."/>
            <person name="Holder J."/>
            <person name="Sullivan T.D."/>
            <person name="Marty A.J."/>
            <person name="Carmen J.C."/>
            <person name="Chen Z."/>
            <person name="Ding L."/>
            <person name="Gujja S."/>
            <person name="Magrini V."/>
            <person name="Misas E."/>
            <person name="Mitreva M."/>
            <person name="Priest M."/>
            <person name="Saif S."/>
            <person name="Whiston E.A."/>
            <person name="Young S."/>
            <person name="Zeng Q."/>
            <person name="Goldman W.E."/>
            <person name="Mardis E.R."/>
            <person name="Taylor J.W."/>
            <person name="McEwen J.G."/>
            <person name="Clay O.K."/>
            <person name="Klein B.S."/>
            <person name="Cuomo C.A."/>
        </authorList>
    </citation>
    <scope>NUCLEOTIDE SEQUENCE [LARGE SCALE GENOMIC DNA]</scope>
    <source>
        <strain evidence="3">UAMH 139</strain>
    </source>
</reference>
<gene>
    <name evidence="2" type="ORF">EMPG_13687</name>
</gene>
<dbReference type="AlphaFoldDB" id="A0A0H1BI58"/>
<protein>
    <submittedName>
        <fullName evidence="2">Uncharacterized protein</fullName>
    </submittedName>
</protein>
<name>A0A0H1BI58_9EURO</name>
<comment type="caution">
    <text evidence="2">The sequence shown here is derived from an EMBL/GenBank/DDBJ whole genome shotgun (WGS) entry which is preliminary data.</text>
</comment>
<evidence type="ECO:0000313" key="3">
    <source>
        <dbReference type="Proteomes" id="UP000053573"/>
    </source>
</evidence>
<sequence length="50" mass="5244">MSLTKTKAPVATPPYASALMACSHPQKLPSIPSTSSSPAPPRASRIPRTR</sequence>
<dbReference type="Proteomes" id="UP000053573">
    <property type="component" value="Unassembled WGS sequence"/>
</dbReference>
<accession>A0A0H1BI58</accession>
<proteinExistence type="predicted"/>
<evidence type="ECO:0000256" key="1">
    <source>
        <dbReference type="SAM" id="MobiDB-lite"/>
    </source>
</evidence>